<proteinExistence type="predicted"/>
<sequence>MKLIEDHYFEWRHVVAFGETNLVGNVYYAHYVNWQGQCREMFLRETCPEILDELRSGLKMFTLKAECEYLSEITAFDEVTLRLALDELTQTQLAFAFDYLVARDGKLELIARGRQRVVCMRMENGRAVPTRVPAALCQALNRLR</sequence>
<organism evidence="1 2">
    <name type="scientific">Kibdelosporangium banguiense</name>
    <dbReference type="NCBI Taxonomy" id="1365924"/>
    <lineage>
        <taxon>Bacteria</taxon>
        <taxon>Bacillati</taxon>
        <taxon>Actinomycetota</taxon>
        <taxon>Actinomycetes</taxon>
        <taxon>Pseudonocardiales</taxon>
        <taxon>Pseudonocardiaceae</taxon>
        <taxon>Kibdelosporangium</taxon>
    </lineage>
</organism>
<dbReference type="RefSeq" id="WP_209645006.1">
    <property type="nucleotide sequence ID" value="NZ_JAGINW010000001.1"/>
</dbReference>
<evidence type="ECO:0000313" key="1">
    <source>
        <dbReference type="EMBL" id="MBP2327913.1"/>
    </source>
</evidence>
<protein>
    <submittedName>
        <fullName evidence="1">Enediyne biosynthesis thioesterase</fullName>
    </submittedName>
</protein>
<dbReference type="EMBL" id="JAGINW010000001">
    <property type="protein sequence ID" value="MBP2327913.1"/>
    <property type="molecule type" value="Genomic_DNA"/>
</dbReference>
<accession>A0ABS4TU62</accession>
<reference evidence="1 2" key="1">
    <citation type="submission" date="2021-03" db="EMBL/GenBank/DDBJ databases">
        <title>Sequencing the genomes of 1000 actinobacteria strains.</title>
        <authorList>
            <person name="Klenk H.-P."/>
        </authorList>
    </citation>
    <scope>NUCLEOTIDE SEQUENCE [LARGE SCALE GENOMIC DNA]</scope>
    <source>
        <strain evidence="1 2">DSM 46670</strain>
    </source>
</reference>
<dbReference type="Proteomes" id="UP001519332">
    <property type="component" value="Unassembled WGS sequence"/>
</dbReference>
<keyword evidence="2" id="KW-1185">Reference proteome</keyword>
<dbReference type="SUPFAM" id="SSF54637">
    <property type="entry name" value="Thioesterase/thiol ester dehydrase-isomerase"/>
    <property type="match status" value="1"/>
</dbReference>
<evidence type="ECO:0000313" key="2">
    <source>
        <dbReference type="Proteomes" id="UP001519332"/>
    </source>
</evidence>
<comment type="caution">
    <text evidence="1">The sequence shown here is derived from an EMBL/GenBank/DDBJ whole genome shotgun (WGS) entry which is preliminary data.</text>
</comment>
<dbReference type="Gene3D" id="3.10.129.10">
    <property type="entry name" value="Hotdog Thioesterase"/>
    <property type="match status" value="1"/>
</dbReference>
<dbReference type="Pfam" id="PF13279">
    <property type="entry name" value="4HBT_2"/>
    <property type="match status" value="1"/>
</dbReference>
<dbReference type="CDD" id="cd00586">
    <property type="entry name" value="4HBT"/>
    <property type="match status" value="1"/>
</dbReference>
<dbReference type="InterPro" id="IPR029069">
    <property type="entry name" value="HotDog_dom_sf"/>
</dbReference>
<name>A0ABS4TU62_9PSEU</name>
<gene>
    <name evidence="1" type="ORF">JOF56_008298</name>
</gene>